<comment type="caution">
    <text evidence="2">The sequence shown here is derived from an EMBL/GenBank/DDBJ whole genome shotgun (WGS) entry which is preliminary data.</text>
</comment>
<dbReference type="EMBL" id="JADBJN010000002">
    <property type="protein sequence ID" value="KAG5678866.1"/>
    <property type="molecule type" value="Genomic_DNA"/>
</dbReference>
<dbReference type="AlphaFoldDB" id="A0A9J6C9Y4"/>
<organism evidence="2 3">
    <name type="scientific">Polypedilum vanderplanki</name>
    <name type="common">Sleeping chironomid midge</name>
    <dbReference type="NCBI Taxonomy" id="319348"/>
    <lineage>
        <taxon>Eukaryota</taxon>
        <taxon>Metazoa</taxon>
        <taxon>Ecdysozoa</taxon>
        <taxon>Arthropoda</taxon>
        <taxon>Hexapoda</taxon>
        <taxon>Insecta</taxon>
        <taxon>Pterygota</taxon>
        <taxon>Neoptera</taxon>
        <taxon>Endopterygota</taxon>
        <taxon>Diptera</taxon>
        <taxon>Nematocera</taxon>
        <taxon>Chironomoidea</taxon>
        <taxon>Chironomidae</taxon>
        <taxon>Chironominae</taxon>
        <taxon>Polypedilum</taxon>
        <taxon>Polypedilum</taxon>
    </lineage>
</organism>
<sequence>MNSNEDQIEKFFNSFNSLNEEFFIEIVENKLGISQECFKIKLILISAATGKNENYASLVYRAKIKIKLNETKSLKVVDVIIKASLMSIPGLKEFEVFPRERFVYEEILSSFEKIWFEKSGKKIQFSPQGLKFTTDPYEIIVLDDLKANGYVMLDRKVGLTVEQGKMVLSKIAKFHALSALRYQKEGVLNNCLDRSKAPMDIDSDFGKGHVRMFTNLIKALEKLDDCKIYVEKLKKFNARSIFNKLLNDDSPMKCGFKVLNHGDLWTNNAMFKFNGDAAVDVLLFDYQISIWGSPVFDLIGFIFTSIQEEFRTNKFDELIEFYHQELSEALQIIAYEQHIPTLAEIHEELMEKNHLAVLVPSFLFFVKYSRNEPIDIEAMMSDTNDVELDQIYKQIYECPVLVKSIKQLLPFLYERGFLDCKPADSI</sequence>
<gene>
    <name evidence="2" type="ORF">PVAND_008497</name>
</gene>
<name>A0A9J6C9Y4_POLVA</name>
<dbReference type="InterPro" id="IPR011009">
    <property type="entry name" value="Kinase-like_dom_sf"/>
</dbReference>
<proteinExistence type="predicted"/>
<dbReference type="InterPro" id="IPR004119">
    <property type="entry name" value="EcKL"/>
</dbReference>
<protein>
    <recommendedName>
        <fullName evidence="1">CHK kinase-like domain-containing protein</fullName>
    </recommendedName>
</protein>
<dbReference type="SUPFAM" id="SSF56112">
    <property type="entry name" value="Protein kinase-like (PK-like)"/>
    <property type="match status" value="1"/>
</dbReference>
<dbReference type="PANTHER" id="PTHR11012">
    <property type="entry name" value="PROTEIN KINASE-LIKE DOMAIN-CONTAINING"/>
    <property type="match status" value="1"/>
</dbReference>
<dbReference type="Gene3D" id="3.90.1200.10">
    <property type="match status" value="1"/>
</dbReference>
<evidence type="ECO:0000313" key="2">
    <source>
        <dbReference type="EMBL" id="KAG5678866.1"/>
    </source>
</evidence>
<evidence type="ECO:0000313" key="3">
    <source>
        <dbReference type="Proteomes" id="UP001107558"/>
    </source>
</evidence>
<reference evidence="2" key="1">
    <citation type="submission" date="2021-03" db="EMBL/GenBank/DDBJ databases">
        <title>Chromosome level genome of the anhydrobiotic midge Polypedilum vanderplanki.</title>
        <authorList>
            <person name="Yoshida Y."/>
            <person name="Kikawada T."/>
            <person name="Gusev O."/>
        </authorList>
    </citation>
    <scope>NUCLEOTIDE SEQUENCE</scope>
    <source>
        <strain evidence="2">NIAS01</strain>
        <tissue evidence="2">Whole body or cell culture</tissue>
    </source>
</reference>
<accession>A0A9J6C9Y4</accession>
<keyword evidence="3" id="KW-1185">Reference proteome</keyword>
<dbReference type="SMART" id="SM00587">
    <property type="entry name" value="CHK"/>
    <property type="match status" value="1"/>
</dbReference>
<evidence type="ECO:0000259" key="1">
    <source>
        <dbReference type="SMART" id="SM00587"/>
    </source>
</evidence>
<dbReference type="Proteomes" id="UP001107558">
    <property type="component" value="Chromosome 2"/>
</dbReference>
<feature type="domain" description="CHK kinase-like" evidence="1">
    <location>
        <begin position="140"/>
        <end position="332"/>
    </location>
</feature>
<dbReference type="Pfam" id="PF02958">
    <property type="entry name" value="EcKL"/>
    <property type="match status" value="1"/>
</dbReference>
<dbReference type="OrthoDB" id="411145at2759"/>
<dbReference type="InterPro" id="IPR015897">
    <property type="entry name" value="CHK_kinase-like"/>
</dbReference>
<dbReference type="PANTHER" id="PTHR11012:SF6">
    <property type="entry name" value="CHK DOMAIN OV1-RELATED"/>
    <property type="match status" value="1"/>
</dbReference>